<sequence length="331" mass="35496">MSDTKDLSYFQIEIDVAWPEGLPADDKRKALLVFLEGDLSVPVHSEVVPPMHEEISRRSGSLWNERSPDMFGVSTPGTWLMLSATGNSKGSGADNLAYTISGRARHSISVNSGAFVALHTPGLGQFAAACSPEQGPRCMTFTWKKPKATYFRASFLTETNPDLQVLFSSSDLLRATALAPEYGESPIGLGAEGTSIPEIHSRLADTSRAVKNEDRLFAAGVLLGVAGGFAVEAVLLAAGLASGARRSSEHHGRTAHGQASVDVVDLRDDPRRSARKTPAPEEDSPIPAKEIRETVSSDGEGTSDEISWAGSRFLYEQNKGLWRPPPEPPGQ</sequence>
<reference evidence="3 4" key="1">
    <citation type="submission" date="2023-07" db="EMBL/GenBank/DDBJ databases">
        <title>Sequencing the genomes of 1000 actinobacteria strains.</title>
        <authorList>
            <person name="Klenk H.-P."/>
        </authorList>
    </citation>
    <scope>NUCLEOTIDE SEQUENCE [LARGE SCALE GENOMIC DNA]</scope>
    <source>
        <strain evidence="3 4">DSM 44388</strain>
    </source>
</reference>
<organism evidence="3 4">
    <name type="scientific">Kineosporia succinea</name>
    <dbReference type="NCBI Taxonomy" id="84632"/>
    <lineage>
        <taxon>Bacteria</taxon>
        <taxon>Bacillati</taxon>
        <taxon>Actinomycetota</taxon>
        <taxon>Actinomycetes</taxon>
        <taxon>Kineosporiales</taxon>
        <taxon>Kineosporiaceae</taxon>
        <taxon>Kineosporia</taxon>
    </lineage>
</organism>
<dbReference type="RefSeq" id="WP_307238328.1">
    <property type="nucleotide sequence ID" value="NZ_JAUSQZ010000001.1"/>
</dbReference>
<keyword evidence="4" id="KW-1185">Reference proteome</keyword>
<keyword evidence="2" id="KW-0812">Transmembrane</keyword>
<evidence type="ECO:0000256" key="1">
    <source>
        <dbReference type="SAM" id="MobiDB-lite"/>
    </source>
</evidence>
<dbReference type="Proteomes" id="UP001235712">
    <property type="component" value="Unassembled WGS sequence"/>
</dbReference>
<dbReference type="EMBL" id="JAUSQZ010000001">
    <property type="protein sequence ID" value="MDP9825000.1"/>
    <property type="molecule type" value="Genomic_DNA"/>
</dbReference>
<gene>
    <name evidence="3" type="ORF">J2S57_000749</name>
</gene>
<feature type="transmembrane region" description="Helical" evidence="2">
    <location>
        <begin position="216"/>
        <end position="241"/>
    </location>
</feature>
<name>A0ABT9NYD3_9ACTN</name>
<protein>
    <submittedName>
        <fullName evidence="3">Uncharacterized protein</fullName>
    </submittedName>
</protein>
<feature type="region of interest" description="Disordered" evidence="1">
    <location>
        <begin position="247"/>
        <end position="309"/>
    </location>
</feature>
<keyword evidence="2" id="KW-0472">Membrane</keyword>
<evidence type="ECO:0000313" key="4">
    <source>
        <dbReference type="Proteomes" id="UP001235712"/>
    </source>
</evidence>
<comment type="caution">
    <text evidence="3">The sequence shown here is derived from an EMBL/GenBank/DDBJ whole genome shotgun (WGS) entry which is preliminary data.</text>
</comment>
<evidence type="ECO:0000256" key="2">
    <source>
        <dbReference type="SAM" id="Phobius"/>
    </source>
</evidence>
<evidence type="ECO:0000313" key="3">
    <source>
        <dbReference type="EMBL" id="MDP9825000.1"/>
    </source>
</evidence>
<keyword evidence="2" id="KW-1133">Transmembrane helix</keyword>
<accession>A0ABT9NYD3</accession>
<proteinExistence type="predicted"/>